<evidence type="ECO:0000256" key="6">
    <source>
        <dbReference type="ARBA" id="ARBA00032741"/>
    </source>
</evidence>
<reference evidence="11" key="1">
    <citation type="submission" date="2020-11" db="EMBL/GenBank/DDBJ databases">
        <authorList>
            <person name="Tran Van P."/>
        </authorList>
    </citation>
    <scope>NUCLEOTIDE SEQUENCE</scope>
</reference>
<evidence type="ECO:0000259" key="10">
    <source>
        <dbReference type="Pfam" id="PF24566"/>
    </source>
</evidence>
<protein>
    <recommendedName>
        <fullName evidence="6">SOSS complex subunit A homolog</fullName>
    </recommendedName>
</protein>
<keyword evidence="4" id="KW-0963">Cytoplasm</keyword>
<sequence length="1101" mass="124744">MDQSKTITPKLFVVTAVENKDELEEKYERCYNALQNLISGLSDKEAQNALNNAVCKEKNHEDLSLGLIFVILTKPQSAAKTYRDLTLITRDGLGLVLNSLSHLILERYLRLTDVSRSQVLWLLREMMRNAVTNVETLCLNLMRHAAGGDVSQRNVVLIESLLDIYQENRTWLDKFPVLITSVVYTYLRLIEDHSGPKLAELRQKEVTFVVALIRERFGECLTIGRDFVRLLQNVARIPEFDKLWKDILLKPKTLCPNFTGVLQLLQTRTSRRFFQSRLTPEMERKLYLATQESQSLRCDLIRFIVGVIHPTNELLCSDIIPRWAVIGWLITTCTSNVAGSNAKLALFYDWLFFDAEKDNIMNIGVKTEEFPSIPTPLNMKDEPVGLGGPHINHAPSPINNHVGGESEPMFSDDDEDRRAEEDNALEDEENVDDDEDDDDIPLVMGRFASESFKLNESCERMTLASRASHSRHHLSRLFRSRTSALERVRSVSKVRLKDKPSDDKSPSLDPELVQQLEGEFRRAVESLHVEKDNEARCQAMERLVQLVLQEDDLDTDIMTTLGSCLCHVLREQFDDKVFPKEMSDESIEDSIGRPLFVMFRNVVQMPDDSRRLLLLNLLGEMATQRPQIGYLLLYFLKAWPGEFLGSEIDSSRNTIPPALLPEGLVSSQVQSKLNEAKAQVYIDLAQSLEKDLEKCLLADLKESIAWCLIFVSLAASQLCQEDDVELFCWLVPEVYTQFPQVAVGHAQLLSLVVSTVDASQLQCLVCHILQVTRTHTHYLTENLKVFHRHDEIVINHWFNTVFQPPCFSQGRLVMFRADSFRALLSASLSWETYEQYCLWQLVTAHGIPIDYVLPILPRLEFSTNAEALTSILLMLKQERLVRVTILFRLTLLTPAEHNLGLPAKLSEQLDIEPTAELLKHLLSREVRPPGDVFVLSTLKYWCREHEEKLGELISALLSSRYPNTSPNKRKRGGGGKGNATSGPPTADQVLGHLDQLRQSSCRLYGLDSIQRALQQAQASCSDSQRKRFGDLFALAEVDEVETTSKKRGVVGRKGKGAGAKSRAPAREVSDTSEESSEEEEIVKPKHAKKRKKVIPVGSDSD</sequence>
<comment type="function">
    <text evidence="7">Component of the integrator complex, a multiprotein complex that terminates RNA polymerase II (Pol II) transcription in the promoter-proximal region of genes. The integrator complex provides a quality checkpoint during transcription elongation by driving premature transcription termination of transcripts that are unfavorably configured for transcriptional elongation: the complex terminates transcription by (1) catalyzing dephosphorylation of the C-terminal domain (CTD) of Pol II subunit Polr2A/Rbp1 and Spt5, and (2) degrading the exiting nascent RNA transcript via endonuclease activity. The integrator complex is also involved in the 3'-end processing of the U7 snRNA, and also the spliceosomal snRNAs U1, U2, U4 and U5.</text>
</comment>
<feature type="region of interest" description="Disordered" evidence="8">
    <location>
        <begin position="490"/>
        <end position="510"/>
    </location>
</feature>
<dbReference type="Pfam" id="PF24566">
    <property type="entry name" value="HEAT_Ints3_C"/>
    <property type="match status" value="3"/>
</dbReference>
<dbReference type="InterPro" id="IPR019333">
    <property type="entry name" value="INTS3_N"/>
</dbReference>
<dbReference type="PANTHER" id="PTHR13587">
    <property type="entry name" value="INTEGRATOR COMPLEX SUBUNIT 3"/>
    <property type="match status" value="1"/>
</dbReference>
<name>A0A7R8Z894_TIMDO</name>
<feature type="region of interest" description="Disordered" evidence="8">
    <location>
        <begin position="963"/>
        <end position="988"/>
    </location>
</feature>
<keyword evidence="5" id="KW-0539">Nucleus</keyword>
<proteinExistence type="inferred from homology"/>
<dbReference type="EMBL" id="OA567181">
    <property type="protein sequence ID" value="CAD7200006.1"/>
    <property type="molecule type" value="Genomic_DNA"/>
</dbReference>
<dbReference type="GO" id="GO:0005634">
    <property type="term" value="C:nucleus"/>
    <property type="evidence" value="ECO:0007669"/>
    <property type="project" value="UniProtKB-SubCell"/>
</dbReference>
<evidence type="ECO:0000256" key="3">
    <source>
        <dbReference type="ARBA" id="ARBA00006130"/>
    </source>
</evidence>
<feature type="domain" description="Ints3-like C-terminal" evidence="10">
    <location>
        <begin position="912"/>
        <end position="1035"/>
    </location>
</feature>
<evidence type="ECO:0000313" key="11">
    <source>
        <dbReference type="EMBL" id="CAD7200006.1"/>
    </source>
</evidence>
<feature type="compositionally biased region" description="Basic residues" evidence="8">
    <location>
        <begin position="1084"/>
        <end position="1093"/>
    </location>
</feature>
<accession>A0A7R8Z894</accession>
<feature type="domain" description="Ints3-like C-terminal" evidence="10">
    <location>
        <begin position="809"/>
        <end position="879"/>
    </location>
</feature>
<feature type="domain" description="Ints3-like C-terminal" evidence="10">
    <location>
        <begin position="524"/>
        <end position="770"/>
    </location>
</feature>
<evidence type="ECO:0000256" key="5">
    <source>
        <dbReference type="ARBA" id="ARBA00023242"/>
    </source>
</evidence>
<feature type="compositionally biased region" description="Acidic residues" evidence="8">
    <location>
        <begin position="422"/>
        <end position="439"/>
    </location>
</feature>
<evidence type="ECO:0000256" key="2">
    <source>
        <dbReference type="ARBA" id="ARBA00004496"/>
    </source>
</evidence>
<organism evidence="11">
    <name type="scientific">Timema douglasi</name>
    <name type="common">Walking stick</name>
    <dbReference type="NCBI Taxonomy" id="61478"/>
    <lineage>
        <taxon>Eukaryota</taxon>
        <taxon>Metazoa</taxon>
        <taxon>Ecdysozoa</taxon>
        <taxon>Arthropoda</taxon>
        <taxon>Hexapoda</taxon>
        <taxon>Insecta</taxon>
        <taxon>Pterygota</taxon>
        <taxon>Neoptera</taxon>
        <taxon>Polyneoptera</taxon>
        <taxon>Phasmatodea</taxon>
        <taxon>Timematodea</taxon>
        <taxon>Timematoidea</taxon>
        <taxon>Timematidae</taxon>
        <taxon>Timema</taxon>
    </lineage>
</organism>
<feature type="compositionally biased region" description="Acidic residues" evidence="8">
    <location>
        <begin position="1070"/>
        <end position="1080"/>
    </location>
</feature>
<evidence type="ECO:0000256" key="4">
    <source>
        <dbReference type="ARBA" id="ARBA00022490"/>
    </source>
</evidence>
<dbReference type="PANTHER" id="PTHR13587:SF7">
    <property type="entry name" value="INTEGRATOR COMPLEX SUBUNIT 3"/>
    <property type="match status" value="1"/>
</dbReference>
<dbReference type="AlphaFoldDB" id="A0A7R8Z894"/>
<feature type="compositionally biased region" description="Basic residues" evidence="8">
    <location>
        <begin position="1045"/>
        <end position="1055"/>
    </location>
</feature>
<comment type="subcellular location">
    <subcellularLocation>
        <location evidence="2">Cytoplasm</location>
    </subcellularLocation>
    <subcellularLocation>
        <location evidence="1">Nucleus</location>
    </subcellularLocation>
</comment>
<evidence type="ECO:0000256" key="7">
    <source>
        <dbReference type="ARBA" id="ARBA00054331"/>
    </source>
</evidence>
<comment type="similarity">
    <text evidence="3">Belongs to the Integrator subunit 3 family.</text>
</comment>
<feature type="region of interest" description="Disordered" evidence="8">
    <location>
        <begin position="385"/>
        <end position="439"/>
    </location>
</feature>
<feature type="region of interest" description="Disordered" evidence="8">
    <location>
        <begin position="1043"/>
        <end position="1101"/>
    </location>
</feature>
<dbReference type="InterPro" id="IPR045334">
    <property type="entry name" value="INTS3"/>
</dbReference>
<dbReference type="InterPro" id="IPR056518">
    <property type="entry name" value="HEAT_Ints3_C"/>
</dbReference>
<evidence type="ECO:0000256" key="8">
    <source>
        <dbReference type="SAM" id="MobiDB-lite"/>
    </source>
</evidence>
<evidence type="ECO:0000256" key="1">
    <source>
        <dbReference type="ARBA" id="ARBA00004123"/>
    </source>
</evidence>
<dbReference type="GO" id="GO:0005737">
    <property type="term" value="C:cytoplasm"/>
    <property type="evidence" value="ECO:0007669"/>
    <property type="project" value="UniProtKB-SubCell"/>
</dbReference>
<gene>
    <name evidence="11" type="ORF">TDIB3V08_LOCUS6240</name>
</gene>
<evidence type="ECO:0000259" key="9">
    <source>
        <dbReference type="Pfam" id="PF10189"/>
    </source>
</evidence>
<feature type="domain" description="Integrator complex subunit 3 N-terminal" evidence="9">
    <location>
        <begin position="287"/>
        <end position="364"/>
    </location>
</feature>
<dbReference type="Pfam" id="PF10189">
    <property type="entry name" value="Ints3_N"/>
    <property type="match status" value="2"/>
</dbReference>
<feature type="compositionally biased region" description="Basic and acidic residues" evidence="8">
    <location>
        <begin position="490"/>
        <end position="506"/>
    </location>
</feature>
<feature type="domain" description="Integrator complex subunit 3 N-terminal" evidence="9">
    <location>
        <begin position="58"/>
        <end position="286"/>
    </location>
</feature>